<dbReference type="EMBL" id="AAXG02000045">
    <property type="protein sequence ID" value="EDM98032.1"/>
    <property type="molecule type" value="Genomic_DNA"/>
</dbReference>
<dbReference type="STRING" id="411467.BACCAP_04178"/>
<evidence type="ECO:0000313" key="2">
    <source>
        <dbReference type="Proteomes" id="UP000003639"/>
    </source>
</evidence>
<name>A6P111_9FIRM</name>
<keyword evidence="2" id="KW-1185">Reference proteome</keyword>
<evidence type="ECO:0000313" key="1">
    <source>
        <dbReference type="EMBL" id="EDM98032.1"/>
    </source>
</evidence>
<organism evidence="1 2">
    <name type="scientific">Pseudoflavonifractor capillosus ATCC 29799</name>
    <dbReference type="NCBI Taxonomy" id="411467"/>
    <lineage>
        <taxon>Bacteria</taxon>
        <taxon>Bacillati</taxon>
        <taxon>Bacillota</taxon>
        <taxon>Clostridia</taxon>
        <taxon>Eubacteriales</taxon>
        <taxon>Oscillospiraceae</taxon>
        <taxon>Pseudoflavonifractor</taxon>
    </lineage>
</organism>
<proteinExistence type="predicted"/>
<sequence length="42" mass="4564">MVRAGGNLVVSSLFSCRHRTGMGAGAFLLRPFLFFCEVTVCL</sequence>
<accession>A6P111</accession>
<reference evidence="1 2" key="2">
    <citation type="submission" date="2007-06" db="EMBL/GenBank/DDBJ databases">
        <title>Draft genome sequence of Pseudoflavonifractor capillosus ATCC 29799.</title>
        <authorList>
            <person name="Sudarsanam P."/>
            <person name="Ley R."/>
            <person name="Guruge J."/>
            <person name="Turnbaugh P.J."/>
            <person name="Mahowald M."/>
            <person name="Liep D."/>
            <person name="Gordon J."/>
        </authorList>
    </citation>
    <scope>NUCLEOTIDE SEQUENCE [LARGE SCALE GENOMIC DNA]</scope>
    <source>
        <strain evidence="1 2">ATCC 29799</strain>
    </source>
</reference>
<dbReference type="AlphaFoldDB" id="A6P111"/>
<dbReference type="Proteomes" id="UP000003639">
    <property type="component" value="Unassembled WGS sequence"/>
</dbReference>
<reference evidence="1 2" key="1">
    <citation type="submission" date="2007-04" db="EMBL/GenBank/DDBJ databases">
        <authorList>
            <person name="Fulton L."/>
            <person name="Clifton S."/>
            <person name="Fulton B."/>
            <person name="Xu J."/>
            <person name="Minx P."/>
            <person name="Pepin K.H."/>
            <person name="Johnson M."/>
            <person name="Thiruvilangam P."/>
            <person name="Bhonagiri V."/>
            <person name="Nash W.E."/>
            <person name="Mardis E.R."/>
            <person name="Wilson R.K."/>
        </authorList>
    </citation>
    <scope>NUCLEOTIDE SEQUENCE [LARGE SCALE GENOMIC DNA]</scope>
    <source>
        <strain evidence="1 2">ATCC 29799</strain>
    </source>
</reference>
<gene>
    <name evidence="1" type="ORF">BACCAP_04178</name>
</gene>
<comment type="caution">
    <text evidence="1">The sequence shown here is derived from an EMBL/GenBank/DDBJ whole genome shotgun (WGS) entry which is preliminary data.</text>
</comment>
<dbReference type="PROSITE" id="PS51257">
    <property type="entry name" value="PROKAR_LIPOPROTEIN"/>
    <property type="match status" value="1"/>
</dbReference>
<protein>
    <submittedName>
        <fullName evidence="1">Uncharacterized protein</fullName>
    </submittedName>
</protein>